<evidence type="ECO:0000313" key="1">
    <source>
        <dbReference type="EMBL" id="TXK13646.1"/>
    </source>
</evidence>
<protein>
    <recommendedName>
        <fullName evidence="3">DUF559 domain-containing protein</fullName>
    </recommendedName>
</protein>
<comment type="caution">
    <text evidence="1">The sequence shown here is derived from an EMBL/GenBank/DDBJ whole genome shotgun (WGS) entry which is preliminary data.</text>
</comment>
<organism evidence="1 2">
    <name type="scientific">Microbacterium hatanonis</name>
    <dbReference type="NCBI Taxonomy" id="404366"/>
    <lineage>
        <taxon>Bacteria</taxon>
        <taxon>Bacillati</taxon>
        <taxon>Actinomycetota</taxon>
        <taxon>Actinomycetes</taxon>
        <taxon>Micrococcales</taxon>
        <taxon>Microbacteriaceae</taxon>
        <taxon>Microbacterium</taxon>
    </lineage>
</organism>
<reference evidence="1 2" key="1">
    <citation type="submission" date="2019-08" db="EMBL/GenBank/DDBJ databases">
        <authorList>
            <person name="Dong K."/>
        </authorList>
    </citation>
    <scope>NUCLEOTIDE SEQUENCE [LARGE SCALE GENOMIC DNA]</scope>
    <source>
        <strain evidence="1 2">JCM14558</strain>
    </source>
</reference>
<accession>A0A5C8I4M5</accession>
<dbReference type="RefSeq" id="WP_147894291.1">
    <property type="nucleotide sequence ID" value="NZ_BAAANR010000001.1"/>
</dbReference>
<dbReference type="OrthoDB" id="3173471at2"/>
<dbReference type="SUPFAM" id="SSF52980">
    <property type="entry name" value="Restriction endonuclease-like"/>
    <property type="match status" value="1"/>
</dbReference>
<dbReference type="EMBL" id="VRSV01000001">
    <property type="protein sequence ID" value="TXK13646.1"/>
    <property type="molecule type" value="Genomic_DNA"/>
</dbReference>
<keyword evidence="2" id="KW-1185">Reference proteome</keyword>
<proteinExistence type="predicted"/>
<dbReference type="AlphaFoldDB" id="A0A5C8I4M5"/>
<dbReference type="Proteomes" id="UP000321034">
    <property type="component" value="Unassembled WGS sequence"/>
</dbReference>
<evidence type="ECO:0008006" key="3">
    <source>
        <dbReference type="Google" id="ProtNLM"/>
    </source>
</evidence>
<evidence type="ECO:0000313" key="2">
    <source>
        <dbReference type="Proteomes" id="UP000321034"/>
    </source>
</evidence>
<gene>
    <name evidence="1" type="ORF">FVP77_09800</name>
</gene>
<dbReference type="InterPro" id="IPR011335">
    <property type="entry name" value="Restrct_endonuc-II-like"/>
</dbReference>
<sequence>MRPPADLPAELRAGPFSIHDAQRAGVRAGRLDARDLTIPFPGVRDHKDAGSYGLLRQCQQFAARIAPWQFFSHGTALALWGAPMPSGRSGSEVHVSAHRPQREPRVKGVIGHRLQHRDAAVHLIGGLPVESPARAWRQAGASWSLDDLVAAGDYLVGRGRCATLEELRCEAAAMGGVGAERLRAALDAIRAGSESSEKSRLRLVLARAGLPEPELNWVLRDTSGRFVARLDLAYPRWRVGTEYDGRQHAFDVRQFERDSDRWPAIRRAGWDVVRVLRHHLRDGGKPAVFLVREALLRAGWSPSRG</sequence>
<name>A0A5C8I4M5_9MICO</name>